<dbReference type="SMART" id="SM00327">
    <property type="entry name" value="VWA"/>
    <property type="match status" value="1"/>
</dbReference>
<comment type="caution">
    <text evidence="2">The sequence shown here is derived from an EMBL/GenBank/DDBJ whole genome shotgun (WGS) entry which is preliminary data.</text>
</comment>
<protein>
    <submittedName>
        <fullName evidence="2">VWA domain-containing protein</fullName>
    </submittedName>
</protein>
<sequence>MSSWIRRDFGGIGLTQAPPGEFLPRLQERYGGHVLLCIDVSASMHGQRLEQAIAGGERFLAEADGAHYKSGLVLWSDVVQQYVPPEARLDDVVSALRKAKTWGGTVLSSALQLGIEVLPEYPGDRVLCIFSDGALGDHAKARELARKACAMGIRIVVRGLGPAAADSLADLACPGVPDADQQIDDAAGVAAGIASMATGLSARRGR</sequence>
<dbReference type="RefSeq" id="WP_132487025.1">
    <property type="nucleotide sequence ID" value="NZ_SMKW01000024.1"/>
</dbReference>
<dbReference type="Gene3D" id="3.40.50.410">
    <property type="entry name" value="von Willebrand factor, type A domain"/>
    <property type="match status" value="1"/>
</dbReference>
<reference evidence="2 3" key="1">
    <citation type="submission" date="2019-03" db="EMBL/GenBank/DDBJ databases">
        <title>Draft genome sequences of novel Actinobacteria.</title>
        <authorList>
            <person name="Sahin N."/>
            <person name="Ay H."/>
            <person name="Saygin H."/>
        </authorList>
    </citation>
    <scope>NUCLEOTIDE SEQUENCE [LARGE SCALE GENOMIC DNA]</scope>
    <source>
        <strain evidence="2 3">7K502</strain>
    </source>
</reference>
<dbReference type="PROSITE" id="PS50234">
    <property type="entry name" value="VWFA"/>
    <property type="match status" value="1"/>
</dbReference>
<gene>
    <name evidence="2" type="ORF">E1288_19325</name>
</gene>
<evidence type="ECO:0000313" key="2">
    <source>
        <dbReference type="EMBL" id="TDD49661.1"/>
    </source>
</evidence>
<evidence type="ECO:0000259" key="1">
    <source>
        <dbReference type="PROSITE" id="PS50234"/>
    </source>
</evidence>
<organism evidence="2 3">
    <name type="scientific">Saccharopolyspora elongata</name>
    <dbReference type="NCBI Taxonomy" id="2530387"/>
    <lineage>
        <taxon>Bacteria</taxon>
        <taxon>Bacillati</taxon>
        <taxon>Actinomycetota</taxon>
        <taxon>Actinomycetes</taxon>
        <taxon>Pseudonocardiales</taxon>
        <taxon>Pseudonocardiaceae</taxon>
        <taxon>Saccharopolyspora</taxon>
    </lineage>
</organism>
<feature type="domain" description="VWFA" evidence="1">
    <location>
        <begin position="33"/>
        <end position="172"/>
    </location>
</feature>
<accession>A0A4R4YW55</accession>
<evidence type="ECO:0000313" key="3">
    <source>
        <dbReference type="Proteomes" id="UP000294947"/>
    </source>
</evidence>
<dbReference type="InterPro" id="IPR002035">
    <property type="entry name" value="VWF_A"/>
</dbReference>
<dbReference type="AlphaFoldDB" id="A0A4R4YW55"/>
<name>A0A4R4YW55_9PSEU</name>
<proteinExistence type="predicted"/>
<keyword evidence="3" id="KW-1185">Reference proteome</keyword>
<dbReference type="SUPFAM" id="SSF53300">
    <property type="entry name" value="vWA-like"/>
    <property type="match status" value="1"/>
</dbReference>
<dbReference type="CDD" id="cd00198">
    <property type="entry name" value="vWFA"/>
    <property type="match status" value="1"/>
</dbReference>
<dbReference type="Proteomes" id="UP000294947">
    <property type="component" value="Unassembled WGS sequence"/>
</dbReference>
<dbReference type="InterPro" id="IPR036465">
    <property type="entry name" value="vWFA_dom_sf"/>
</dbReference>
<dbReference type="OrthoDB" id="4541568at2"/>
<dbReference type="Pfam" id="PF13519">
    <property type="entry name" value="VWA_2"/>
    <property type="match status" value="1"/>
</dbReference>
<dbReference type="EMBL" id="SMKW01000024">
    <property type="protein sequence ID" value="TDD49661.1"/>
    <property type="molecule type" value="Genomic_DNA"/>
</dbReference>